<keyword evidence="2" id="KW-1185">Reference proteome</keyword>
<name>A0AAV3ZIK3_9GAST</name>
<protein>
    <submittedName>
        <fullName evidence="1">Polyprotein</fullName>
    </submittedName>
</protein>
<sequence>MAPLNISFLIRAMYDLLPSIANLVRLGMKDDPTCQLCQGKHTTDHILSSCKAALSQGRYTWRHKKVFQELAIAICDAKTRTLVFSSEGGIKSSCGIAASMDTKGRAYWIGVLTWIFSRCRRKEQTS</sequence>
<proteinExistence type="predicted"/>
<reference evidence="1 2" key="1">
    <citation type="journal article" date="2021" name="Elife">
        <title>Chloroplast acquisition without the gene transfer in kleptoplastic sea slugs, Plakobranchus ocellatus.</title>
        <authorList>
            <person name="Maeda T."/>
            <person name="Takahashi S."/>
            <person name="Yoshida T."/>
            <person name="Shimamura S."/>
            <person name="Takaki Y."/>
            <person name="Nagai Y."/>
            <person name="Toyoda A."/>
            <person name="Suzuki Y."/>
            <person name="Arimoto A."/>
            <person name="Ishii H."/>
            <person name="Satoh N."/>
            <person name="Nishiyama T."/>
            <person name="Hasebe M."/>
            <person name="Maruyama T."/>
            <person name="Minagawa J."/>
            <person name="Obokata J."/>
            <person name="Shigenobu S."/>
        </authorList>
    </citation>
    <scope>NUCLEOTIDE SEQUENCE [LARGE SCALE GENOMIC DNA]</scope>
</reference>
<gene>
    <name evidence="1" type="ORF">PoB_002166400</name>
</gene>
<accession>A0AAV3ZIK3</accession>
<dbReference type="EMBL" id="BLXT01002484">
    <property type="protein sequence ID" value="GFN95158.1"/>
    <property type="molecule type" value="Genomic_DNA"/>
</dbReference>
<evidence type="ECO:0000313" key="2">
    <source>
        <dbReference type="Proteomes" id="UP000735302"/>
    </source>
</evidence>
<comment type="caution">
    <text evidence="1">The sequence shown here is derived from an EMBL/GenBank/DDBJ whole genome shotgun (WGS) entry which is preliminary data.</text>
</comment>
<dbReference type="Proteomes" id="UP000735302">
    <property type="component" value="Unassembled WGS sequence"/>
</dbReference>
<evidence type="ECO:0000313" key="1">
    <source>
        <dbReference type="EMBL" id="GFN95158.1"/>
    </source>
</evidence>
<organism evidence="1 2">
    <name type="scientific">Plakobranchus ocellatus</name>
    <dbReference type="NCBI Taxonomy" id="259542"/>
    <lineage>
        <taxon>Eukaryota</taxon>
        <taxon>Metazoa</taxon>
        <taxon>Spiralia</taxon>
        <taxon>Lophotrochozoa</taxon>
        <taxon>Mollusca</taxon>
        <taxon>Gastropoda</taxon>
        <taxon>Heterobranchia</taxon>
        <taxon>Euthyneura</taxon>
        <taxon>Panpulmonata</taxon>
        <taxon>Sacoglossa</taxon>
        <taxon>Placobranchoidea</taxon>
        <taxon>Plakobranchidae</taxon>
        <taxon>Plakobranchus</taxon>
    </lineage>
</organism>
<dbReference type="AlphaFoldDB" id="A0AAV3ZIK3"/>